<dbReference type="GO" id="GO:0016787">
    <property type="term" value="F:hydrolase activity"/>
    <property type="evidence" value="ECO:0007669"/>
    <property type="project" value="UniProtKB-KW"/>
</dbReference>
<evidence type="ECO:0000256" key="1">
    <source>
        <dbReference type="ARBA" id="ARBA00013260"/>
    </source>
</evidence>
<dbReference type="Pfam" id="PF01981">
    <property type="entry name" value="PTH2"/>
    <property type="match status" value="1"/>
</dbReference>
<dbReference type="EMBL" id="JARBJD010000213">
    <property type="protein sequence ID" value="KAK2946993.1"/>
    <property type="molecule type" value="Genomic_DNA"/>
</dbReference>
<evidence type="ECO:0000256" key="3">
    <source>
        <dbReference type="ARBA" id="ARBA00038050"/>
    </source>
</evidence>
<comment type="caution">
    <text evidence="5">The sequence shown here is derived from an EMBL/GenBank/DDBJ whole genome shotgun (WGS) entry which is preliminary data.</text>
</comment>
<reference evidence="5 6" key="1">
    <citation type="journal article" date="2022" name="bioRxiv">
        <title>Genomics of Preaxostyla Flagellates Illuminates Evolutionary Transitions and the Path Towards Mitochondrial Loss.</title>
        <authorList>
            <person name="Novak L.V.F."/>
            <person name="Treitli S.C."/>
            <person name="Pyrih J."/>
            <person name="Halakuc P."/>
            <person name="Pipaliya S.V."/>
            <person name="Vacek V."/>
            <person name="Brzon O."/>
            <person name="Soukal P."/>
            <person name="Eme L."/>
            <person name="Dacks J.B."/>
            <person name="Karnkowska A."/>
            <person name="Elias M."/>
            <person name="Hampl V."/>
        </authorList>
    </citation>
    <scope>NUCLEOTIDE SEQUENCE [LARGE SCALE GENOMIC DNA]</scope>
    <source>
        <strain evidence="5">NAU3</strain>
        <tissue evidence="5">Gut</tissue>
    </source>
</reference>
<accession>A0ABQ9X5W7</accession>
<dbReference type="NCBIfam" id="TIGR00283">
    <property type="entry name" value="arch_pth2"/>
    <property type="match status" value="1"/>
</dbReference>
<keyword evidence="2 5" id="KW-0378">Hydrolase</keyword>
<name>A0ABQ9X5W7_9EUKA</name>
<dbReference type="Proteomes" id="UP001281761">
    <property type="component" value="Unassembled WGS sequence"/>
</dbReference>
<gene>
    <name evidence="5" type="ORF">BLNAU_18079</name>
</gene>
<evidence type="ECO:0000256" key="2">
    <source>
        <dbReference type="ARBA" id="ARBA00022801"/>
    </source>
</evidence>
<dbReference type="SUPFAM" id="SSF102462">
    <property type="entry name" value="Peptidyl-tRNA hydrolase II"/>
    <property type="match status" value="1"/>
</dbReference>
<dbReference type="InterPro" id="IPR002833">
    <property type="entry name" value="PTH2"/>
</dbReference>
<dbReference type="PANTHER" id="PTHR12649">
    <property type="entry name" value="PEPTIDYL-TRNA HYDROLASE 2"/>
    <property type="match status" value="1"/>
</dbReference>
<dbReference type="EC" id="3.1.1.29" evidence="1"/>
<evidence type="ECO:0000313" key="6">
    <source>
        <dbReference type="Proteomes" id="UP001281761"/>
    </source>
</evidence>
<comment type="catalytic activity">
    <reaction evidence="4">
        <text>an N-acyl-L-alpha-aminoacyl-tRNA + H2O = an N-acyl-L-amino acid + a tRNA + H(+)</text>
        <dbReference type="Rhea" id="RHEA:54448"/>
        <dbReference type="Rhea" id="RHEA-COMP:10123"/>
        <dbReference type="Rhea" id="RHEA-COMP:13883"/>
        <dbReference type="ChEBI" id="CHEBI:15377"/>
        <dbReference type="ChEBI" id="CHEBI:15378"/>
        <dbReference type="ChEBI" id="CHEBI:59874"/>
        <dbReference type="ChEBI" id="CHEBI:78442"/>
        <dbReference type="ChEBI" id="CHEBI:138191"/>
        <dbReference type="EC" id="3.1.1.29"/>
    </reaction>
</comment>
<organism evidence="5 6">
    <name type="scientific">Blattamonas nauphoetae</name>
    <dbReference type="NCBI Taxonomy" id="2049346"/>
    <lineage>
        <taxon>Eukaryota</taxon>
        <taxon>Metamonada</taxon>
        <taxon>Preaxostyla</taxon>
        <taxon>Oxymonadida</taxon>
        <taxon>Blattamonas</taxon>
    </lineage>
</organism>
<keyword evidence="6" id="KW-1185">Reference proteome</keyword>
<dbReference type="Gene3D" id="3.40.1490.10">
    <property type="entry name" value="Bit1"/>
    <property type="match status" value="1"/>
</dbReference>
<dbReference type="InterPro" id="IPR023476">
    <property type="entry name" value="Pep_tRNA_hydro_II_dom_sf"/>
</dbReference>
<dbReference type="PANTHER" id="PTHR12649:SF11">
    <property type="entry name" value="PEPTIDYL-TRNA HYDROLASE 2, MITOCHONDRIAL"/>
    <property type="match status" value="1"/>
</dbReference>
<proteinExistence type="inferred from homology"/>
<protein>
    <recommendedName>
        <fullName evidence="1">peptidyl-tRNA hydrolase</fullName>
        <ecNumber evidence="1">3.1.1.29</ecNumber>
    </recommendedName>
</protein>
<evidence type="ECO:0000313" key="5">
    <source>
        <dbReference type="EMBL" id="KAK2946993.1"/>
    </source>
</evidence>
<sequence>MNPRTIALCVGGFVAGLSGAYFIAKPKPKKDVTVEQPILTHELLILVRKDLGMGRGKIAAQCGHATMIIFEKAMKQFPDQMSLWKEKETGPTVLAVQTEEEMQEIKAKAKKLGCVTGVVHDAGRTQIAAGSTTCCSIFGPKEIVQEFEKGLISLK</sequence>
<comment type="similarity">
    <text evidence="3">Belongs to the PTH2 family.</text>
</comment>
<evidence type="ECO:0000256" key="4">
    <source>
        <dbReference type="ARBA" id="ARBA00048707"/>
    </source>
</evidence>